<dbReference type="VEuPathDB" id="FungiDB:CTRG_02134"/>
<feature type="compositionally biased region" description="Low complexity" evidence="1">
    <location>
        <begin position="339"/>
        <end position="382"/>
    </location>
</feature>
<gene>
    <name evidence="2" type="ORF">CTRG_02134</name>
</gene>
<evidence type="ECO:0000313" key="3">
    <source>
        <dbReference type="Proteomes" id="UP000002037"/>
    </source>
</evidence>
<feature type="compositionally biased region" description="Low complexity" evidence="1">
    <location>
        <begin position="145"/>
        <end position="176"/>
    </location>
</feature>
<organism evidence="2 3">
    <name type="scientific">Candida tropicalis (strain ATCC MYA-3404 / T1)</name>
    <name type="common">Yeast</name>
    <dbReference type="NCBI Taxonomy" id="294747"/>
    <lineage>
        <taxon>Eukaryota</taxon>
        <taxon>Fungi</taxon>
        <taxon>Dikarya</taxon>
        <taxon>Ascomycota</taxon>
        <taxon>Saccharomycotina</taxon>
        <taxon>Pichiomycetes</taxon>
        <taxon>Debaryomycetaceae</taxon>
        <taxon>Candida/Lodderomyces clade</taxon>
        <taxon>Candida</taxon>
    </lineage>
</organism>
<feature type="compositionally biased region" description="Low complexity" evidence="1">
    <location>
        <begin position="49"/>
        <end position="76"/>
    </location>
</feature>
<feature type="region of interest" description="Disordered" evidence="1">
    <location>
        <begin position="339"/>
        <end position="387"/>
    </location>
</feature>
<dbReference type="KEGG" id="ctp:CTRG_02134"/>
<feature type="region of interest" description="Disordered" evidence="1">
    <location>
        <begin position="1"/>
        <end position="90"/>
    </location>
</feature>
<dbReference type="AlphaFoldDB" id="C5M9H2"/>
<dbReference type="EMBL" id="GG692397">
    <property type="protein sequence ID" value="EER33316.1"/>
    <property type="molecule type" value="Genomic_DNA"/>
</dbReference>
<name>C5M9H2_CANTT</name>
<feature type="region of interest" description="Disordered" evidence="1">
    <location>
        <begin position="125"/>
        <end position="248"/>
    </location>
</feature>
<feature type="compositionally biased region" description="Pro residues" evidence="1">
    <location>
        <begin position="177"/>
        <end position="190"/>
    </location>
</feature>
<feature type="compositionally biased region" description="Acidic residues" evidence="1">
    <location>
        <begin position="471"/>
        <end position="483"/>
    </location>
</feature>
<dbReference type="GeneID" id="8296268"/>
<dbReference type="HOGENOM" id="CLU_049206_0_0_1"/>
<dbReference type="STRING" id="294747.C5M9H2"/>
<dbReference type="eggNOG" id="ENOG502SENR">
    <property type="taxonomic scope" value="Eukaryota"/>
</dbReference>
<dbReference type="Proteomes" id="UP000002037">
    <property type="component" value="Unassembled WGS sequence"/>
</dbReference>
<dbReference type="OrthoDB" id="3977264at2759"/>
<feature type="region of interest" description="Disordered" evidence="1">
    <location>
        <begin position="462"/>
        <end position="485"/>
    </location>
</feature>
<sequence>MSSKVEVQTAARASPSITPPELAKIPEKTTTNTTTASSEKPTSLKRKNSSSTSPPRSTASASTSASAPASTSTTSPPKRHRPLSLNLRANDNADLALRIVSPGLPPSINEAMKSTIQLSKQIQQQQKNLIAARHSKDSDDIDEQSSSTTNNTNQEASTTSTTSTSTTTTTVIQPSQPQLPPPNLRLPPKSPVYASDDSDLNRLSGVKKLKRSNVPPPLSIGEGVPSSTNVGNLRPSIHSAPIRNRPRPRMIPGAARIVPQVQQQSQPNLIPIQQPQYYYVATPIQQYYSPSLQHHPVQQLQPVPVPLPRSQLRQVNPRVRMIPLTATATHFGRRATLQGTQIQHQQPQPQPQQPQVIVQPPMHHQQQQLPQAQGQPQPQPQQVNKPKANAVTDVFRGDLHKAAPFNSQPLSAQREFFGSSVHDEAPTTQVLTINETEDEENTDVSGSITINGSNVFNFKIFNKNKSKSNDEDNENEEGDESSEEYNKKKFLKICETCWNQVFKKDD</sequence>
<keyword evidence="3" id="KW-1185">Reference proteome</keyword>
<evidence type="ECO:0000313" key="2">
    <source>
        <dbReference type="EMBL" id="EER33316.1"/>
    </source>
</evidence>
<proteinExistence type="predicted"/>
<evidence type="ECO:0000256" key="1">
    <source>
        <dbReference type="SAM" id="MobiDB-lite"/>
    </source>
</evidence>
<accession>C5M9H2</accession>
<protein>
    <submittedName>
        <fullName evidence="2">Uncharacterized protein</fullName>
    </submittedName>
</protein>
<reference evidence="2 3" key="1">
    <citation type="journal article" date="2009" name="Nature">
        <title>Evolution of pathogenicity and sexual reproduction in eight Candida genomes.</title>
        <authorList>
            <person name="Butler G."/>
            <person name="Rasmussen M.D."/>
            <person name="Lin M.F."/>
            <person name="Santos M.A."/>
            <person name="Sakthikumar S."/>
            <person name="Munro C.A."/>
            <person name="Rheinbay E."/>
            <person name="Grabherr M."/>
            <person name="Forche A."/>
            <person name="Reedy J.L."/>
            <person name="Agrafioti I."/>
            <person name="Arnaud M.B."/>
            <person name="Bates S."/>
            <person name="Brown A.J."/>
            <person name="Brunke S."/>
            <person name="Costanzo M.C."/>
            <person name="Fitzpatrick D.A."/>
            <person name="de Groot P.W."/>
            <person name="Harris D."/>
            <person name="Hoyer L.L."/>
            <person name="Hube B."/>
            <person name="Klis F.M."/>
            <person name="Kodira C."/>
            <person name="Lennard N."/>
            <person name="Logue M.E."/>
            <person name="Martin R."/>
            <person name="Neiman A.M."/>
            <person name="Nikolaou E."/>
            <person name="Quail M.A."/>
            <person name="Quinn J."/>
            <person name="Santos M.C."/>
            <person name="Schmitzberger F.F."/>
            <person name="Sherlock G."/>
            <person name="Shah P."/>
            <person name="Silverstein K.A."/>
            <person name="Skrzypek M.S."/>
            <person name="Soll D."/>
            <person name="Staggs R."/>
            <person name="Stansfield I."/>
            <person name="Stumpf M.P."/>
            <person name="Sudbery P.E."/>
            <person name="Srikantha T."/>
            <person name="Zeng Q."/>
            <person name="Berman J."/>
            <person name="Berriman M."/>
            <person name="Heitman J."/>
            <person name="Gow N.A."/>
            <person name="Lorenz M.C."/>
            <person name="Birren B.W."/>
            <person name="Kellis M."/>
            <person name="Cuomo C.A."/>
        </authorList>
    </citation>
    <scope>NUCLEOTIDE SEQUENCE [LARGE SCALE GENOMIC DNA]</scope>
    <source>
        <strain evidence="3">ATCC MYA-3404 / T1</strain>
    </source>
</reference>
<dbReference type="RefSeq" id="XP_002547837.1">
    <property type="nucleotide sequence ID" value="XM_002547791.1"/>
</dbReference>